<dbReference type="Proteomes" id="UP000221369">
    <property type="component" value="Unassembled WGS sequence"/>
</dbReference>
<feature type="transmembrane region" description="Helical" evidence="6">
    <location>
        <begin position="75"/>
        <end position="96"/>
    </location>
</feature>
<dbReference type="InterPro" id="IPR051598">
    <property type="entry name" value="TSUP/Inactive_protease-like"/>
</dbReference>
<feature type="transmembrane region" description="Helical" evidence="6">
    <location>
        <begin position="134"/>
        <end position="155"/>
    </location>
</feature>
<keyword evidence="6" id="KW-1003">Cell membrane</keyword>
<evidence type="ECO:0000256" key="4">
    <source>
        <dbReference type="ARBA" id="ARBA00022989"/>
    </source>
</evidence>
<evidence type="ECO:0000256" key="3">
    <source>
        <dbReference type="ARBA" id="ARBA00022692"/>
    </source>
</evidence>
<keyword evidence="3 6" id="KW-0812">Transmembrane</keyword>
<protein>
    <recommendedName>
        <fullName evidence="6">Probable membrane transporter protein</fullName>
    </recommendedName>
</protein>
<dbReference type="GO" id="GO:0005886">
    <property type="term" value="C:plasma membrane"/>
    <property type="evidence" value="ECO:0007669"/>
    <property type="project" value="UniProtKB-SubCell"/>
</dbReference>
<dbReference type="PANTHER" id="PTHR43701:SF2">
    <property type="entry name" value="MEMBRANE TRANSPORTER PROTEIN YJNA-RELATED"/>
    <property type="match status" value="1"/>
</dbReference>
<evidence type="ECO:0000256" key="5">
    <source>
        <dbReference type="ARBA" id="ARBA00023136"/>
    </source>
</evidence>
<keyword evidence="8" id="KW-1185">Reference proteome</keyword>
<feature type="transmembrane region" description="Helical" evidence="6">
    <location>
        <begin position="7"/>
        <end position="37"/>
    </location>
</feature>
<feature type="transmembrane region" description="Helical" evidence="6">
    <location>
        <begin position="201"/>
        <end position="224"/>
    </location>
</feature>
<dbReference type="PANTHER" id="PTHR43701">
    <property type="entry name" value="MEMBRANE TRANSPORTER PROTEIN MJ0441-RELATED"/>
    <property type="match status" value="1"/>
</dbReference>
<evidence type="ECO:0000256" key="2">
    <source>
        <dbReference type="ARBA" id="ARBA00009142"/>
    </source>
</evidence>
<proteinExistence type="inferred from homology"/>
<name>A0A2A9DR07_9MICO</name>
<dbReference type="AlphaFoldDB" id="A0A2A9DR07"/>
<dbReference type="EMBL" id="PDJE01000001">
    <property type="protein sequence ID" value="PFG29197.1"/>
    <property type="molecule type" value="Genomic_DNA"/>
</dbReference>
<keyword evidence="4 6" id="KW-1133">Transmembrane helix</keyword>
<feature type="transmembrane region" description="Helical" evidence="6">
    <location>
        <begin position="102"/>
        <end position="122"/>
    </location>
</feature>
<sequence length="255" mass="25989">MRRRIDWVSFVVIGLVAGFMSGLFGVGGGIIVVPLLIGLAGFDQKRAAGTSLAAIVPTSIAGVVSYALHGDVVWLAGLVLCVGSIAGAQLGSHLLHKLPKKAVQWAFIAFLIAVIVSMFFVIPSRDAEIHLNGFSIVGLIALGLVVGILSGILGIGGGAVIVPMLILVFGASDLVAKGTSLAIMIPTAISGTIGNVRRRNVDLPAAITIGLCACLTTALGAIVAGAIDPVLANILFAVFLAAIAVQLSVRAIRSR</sequence>
<evidence type="ECO:0000256" key="1">
    <source>
        <dbReference type="ARBA" id="ARBA00004141"/>
    </source>
</evidence>
<evidence type="ECO:0000313" key="7">
    <source>
        <dbReference type="EMBL" id="PFG29197.1"/>
    </source>
</evidence>
<feature type="transmembrane region" description="Helical" evidence="6">
    <location>
        <begin position="230"/>
        <end position="249"/>
    </location>
</feature>
<feature type="transmembrane region" description="Helical" evidence="6">
    <location>
        <begin position="49"/>
        <end position="68"/>
    </location>
</feature>
<accession>A0A2A9DR07</accession>
<evidence type="ECO:0000313" key="8">
    <source>
        <dbReference type="Proteomes" id="UP000221369"/>
    </source>
</evidence>
<comment type="subcellular location">
    <subcellularLocation>
        <location evidence="6">Cell membrane</location>
        <topology evidence="6">Multi-pass membrane protein</topology>
    </subcellularLocation>
    <subcellularLocation>
        <location evidence="1">Membrane</location>
        <topology evidence="1">Multi-pass membrane protein</topology>
    </subcellularLocation>
</comment>
<dbReference type="InterPro" id="IPR002781">
    <property type="entry name" value="TM_pro_TauE-like"/>
</dbReference>
<comment type="similarity">
    <text evidence="2 6">Belongs to the 4-toluene sulfonate uptake permease (TSUP) (TC 2.A.102) family.</text>
</comment>
<organism evidence="7 8">
    <name type="scientific">Paramicrobacterium agarici</name>
    <dbReference type="NCBI Taxonomy" id="630514"/>
    <lineage>
        <taxon>Bacteria</taxon>
        <taxon>Bacillati</taxon>
        <taxon>Actinomycetota</taxon>
        <taxon>Actinomycetes</taxon>
        <taxon>Micrococcales</taxon>
        <taxon>Microbacteriaceae</taxon>
        <taxon>Paramicrobacterium</taxon>
    </lineage>
</organism>
<dbReference type="Pfam" id="PF01925">
    <property type="entry name" value="TauE"/>
    <property type="match status" value="2"/>
</dbReference>
<reference evidence="7 8" key="1">
    <citation type="submission" date="2017-10" db="EMBL/GenBank/DDBJ databases">
        <title>Sequencing the genomes of 1000 actinobacteria strains.</title>
        <authorList>
            <person name="Klenk H.-P."/>
        </authorList>
    </citation>
    <scope>NUCLEOTIDE SEQUENCE [LARGE SCALE GENOMIC DNA]</scope>
    <source>
        <strain evidence="7 8">DSM 21798</strain>
    </source>
</reference>
<evidence type="ECO:0000256" key="6">
    <source>
        <dbReference type="RuleBase" id="RU363041"/>
    </source>
</evidence>
<feature type="transmembrane region" description="Helical" evidence="6">
    <location>
        <begin position="161"/>
        <end position="189"/>
    </location>
</feature>
<gene>
    <name evidence="7" type="ORF">ATJ78_0094</name>
</gene>
<comment type="caution">
    <text evidence="7">The sequence shown here is derived from an EMBL/GenBank/DDBJ whole genome shotgun (WGS) entry which is preliminary data.</text>
</comment>
<keyword evidence="5 6" id="KW-0472">Membrane</keyword>